<dbReference type="OMA" id="FNRMYSG"/>
<sequence>MAFECQKSIESLRICSIEPSKNRDNLTLESEKIKPLYKLDAKGGIVNSKCEELLTGNEVLPGCQSITELPPVLISEIFNLLEPKELGIVSCACTLLYQIASEHHVWKEFYCERWGQPILQAPFGAGLSDGKLWKELFVEREFRSKTFMGRYTIDMLYGHTEDVRAVFVLASKKLVFTSGYDQIVRMWDLEEGLSIASSEPLGCTIRAVAADSRLLVAGGTGGFIHGWKANEENPHLFDLRASQSEEMQFQVWEHGGPITCLALDFNRMYSGSWDMSIRVWDRSSLECLKVLIHSDWVWNLAPHDTTVASTAGSDLYVWDTNSGSKLAIIGNAHAGYTYSLARSHTGKLLFTGGEDGAIHMFEIFENVTYHVRRVATWIPHLSAVYSLAFEFPWLVSASSDGKLSLIDVRKLLRTNRNSALNSSSKAVNLVDNVEPPQRMLHGFGSNLFAVDVGSNRIVCTGEEGLVRIWNFSQALENEQRVQALRGLRLENRMRRRNRQLETNDKGRRGNQCSFTENKNQLDGHRNSWNNRRKMVWKVKA</sequence>
<dbReference type="Gramene" id="Solyc06g073650.1.1">
    <property type="protein sequence ID" value="Solyc06g073650.1.1.1"/>
    <property type="gene ID" value="Solyc06g073650.1"/>
</dbReference>
<accession>A0A3Q7HVP8</accession>
<dbReference type="PROSITE" id="PS50082">
    <property type="entry name" value="WD_REPEATS_2"/>
    <property type="match status" value="2"/>
</dbReference>
<evidence type="ECO:0000256" key="4">
    <source>
        <dbReference type="SAM" id="MobiDB-lite"/>
    </source>
</evidence>
<dbReference type="GeneID" id="101268478"/>
<evidence type="ECO:0000256" key="2">
    <source>
        <dbReference type="ARBA" id="ARBA00022737"/>
    </source>
</evidence>
<proteinExistence type="predicted"/>
<dbReference type="Pfam" id="PF00400">
    <property type="entry name" value="WD40"/>
    <property type="match status" value="4"/>
</dbReference>
<protein>
    <recommendedName>
        <fullName evidence="5">F-box domain-containing protein</fullName>
    </recommendedName>
</protein>
<dbReference type="SUPFAM" id="SSF50978">
    <property type="entry name" value="WD40 repeat-like"/>
    <property type="match status" value="1"/>
</dbReference>
<dbReference type="SMR" id="A0A3Q7HVP8"/>
<dbReference type="SMART" id="SM00320">
    <property type="entry name" value="WD40"/>
    <property type="match status" value="6"/>
</dbReference>
<dbReference type="SMART" id="SM00256">
    <property type="entry name" value="FBOX"/>
    <property type="match status" value="1"/>
</dbReference>
<dbReference type="SUPFAM" id="SSF81383">
    <property type="entry name" value="F-box domain"/>
    <property type="match status" value="1"/>
</dbReference>
<dbReference type="Pfam" id="PF12937">
    <property type="entry name" value="F-box-like"/>
    <property type="match status" value="1"/>
</dbReference>
<dbReference type="InterPro" id="IPR001680">
    <property type="entry name" value="WD40_rpt"/>
</dbReference>
<dbReference type="Gene3D" id="1.20.1280.50">
    <property type="match status" value="1"/>
</dbReference>
<dbReference type="PROSITE" id="PS50294">
    <property type="entry name" value="WD_REPEATS_REGION"/>
    <property type="match status" value="1"/>
</dbReference>
<dbReference type="FunCoup" id="A0A3Q7HVP8">
    <property type="interactions" value="933"/>
</dbReference>
<feature type="domain" description="F-box" evidence="5">
    <location>
        <begin position="63"/>
        <end position="109"/>
    </location>
</feature>
<dbReference type="OrthoDB" id="190105at2759"/>
<evidence type="ECO:0000259" key="5">
    <source>
        <dbReference type="PROSITE" id="PS50181"/>
    </source>
</evidence>
<feature type="region of interest" description="Disordered" evidence="4">
    <location>
        <begin position="496"/>
        <end position="526"/>
    </location>
</feature>
<dbReference type="PANTHER" id="PTHR19855">
    <property type="entry name" value="WD40 REPEAT PROTEIN 12, 37"/>
    <property type="match status" value="1"/>
</dbReference>
<name>A0A3Q7HVP8_SOLLC</name>
<dbReference type="InterPro" id="IPR001810">
    <property type="entry name" value="F-box_dom"/>
</dbReference>
<dbReference type="PaxDb" id="4081-Solyc06g073650.1.1"/>
<dbReference type="InterPro" id="IPR036322">
    <property type="entry name" value="WD40_repeat_dom_sf"/>
</dbReference>
<dbReference type="InParanoid" id="A0A3Q7HVP8"/>
<dbReference type="Proteomes" id="UP000004994">
    <property type="component" value="Chromosome 6"/>
</dbReference>
<keyword evidence="2" id="KW-0677">Repeat</keyword>
<evidence type="ECO:0000313" key="7">
    <source>
        <dbReference type="Proteomes" id="UP000004994"/>
    </source>
</evidence>
<reference evidence="6" key="2">
    <citation type="submission" date="2019-01" db="UniProtKB">
        <authorList>
            <consortium name="EnsemblPlants"/>
        </authorList>
    </citation>
    <scope>IDENTIFICATION</scope>
    <source>
        <strain evidence="6">cv. Heinz 1706</strain>
    </source>
</reference>
<evidence type="ECO:0000256" key="1">
    <source>
        <dbReference type="ARBA" id="ARBA00022574"/>
    </source>
</evidence>
<evidence type="ECO:0000256" key="3">
    <source>
        <dbReference type="PROSITE-ProRule" id="PRU00221"/>
    </source>
</evidence>
<dbReference type="InterPro" id="IPR036047">
    <property type="entry name" value="F-box-like_dom_sf"/>
</dbReference>
<dbReference type="PROSITE" id="PS00678">
    <property type="entry name" value="WD_REPEATS_1"/>
    <property type="match status" value="1"/>
</dbReference>
<dbReference type="Gene3D" id="2.130.10.10">
    <property type="entry name" value="YVTN repeat-like/Quinoprotein amine dehydrogenase"/>
    <property type="match status" value="2"/>
</dbReference>
<dbReference type="AlphaFoldDB" id="A0A3Q7HVP8"/>
<dbReference type="PROSITE" id="PS50181">
    <property type="entry name" value="FBOX"/>
    <property type="match status" value="1"/>
</dbReference>
<dbReference type="KEGG" id="sly:101268478"/>
<feature type="repeat" description="WD" evidence="3">
    <location>
        <begin position="251"/>
        <end position="290"/>
    </location>
</feature>
<reference evidence="6" key="1">
    <citation type="journal article" date="2012" name="Nature">
        <title>The tomato genome sequence provides insights into fleshy fruit evolution.</title>
        <authorList>
            <consortium name="Tomato Genome Consortium"/>
        </authorList>
    </citation>
    <scope>NUCLEOTIDE SEQUENCE [LARGE SCALE GENOMIC DNA]</scope>
    <source>
        <strain evidence="6">cv. Heinz 1706</strain>
    </source>
</reference>
<feature type="compositionally biased region" description="Basic and acidic residues" evidence="4">
    <location>
        <begin position="496"/>
        <end position="507"/>
    </location>
</feature>
<dbReference type="InterPro" id="IPR015943">
    <property type="entry name" value="WD40/YVTN_repeat-like_dom_sf"/>
</dbReference>
<dbReference type="STRING" id="4081.A0A3Q7HVP8"/>
<dbReference type="EnsemblPlants" id="Solyc06g073650.1.1">
    <property type="protein sequence ID" value="Solyc06g073650.1.1.1"/>
    <property type="gene ID" value="Solyc06g073650.1"/>
</dbReference>
<dbReference type="RefSeq" id="XP_004241378.1">
    <property type="nucleotide sequence ID" value="XM_004241330.5"/>
</dbReference>
<evidence type="ECO:0000313" key="6">
    <source>
        <dbReference type="EnsemblPlants" id="Solyc06g073650.1.1.1"/>
    </source>
</evidence>
<keyword evidence="7" id="KW-1185">Reference proteome</keyword>
<gene>
    <name evidence="6" type="primary">LOC101268478</name>
</gene>
<organism evidence="6">
    <name type="scientific">Solanum lycopersicum</name>
    <name type="common">Tomato</name>
    <name type="synonym">Lycopersicon esculentum</name>
    <dbReference type="NCBI Taxonomy" id="4081"/>
    <lineage>
        <taxon>Eukaryota</taxon>
        <taxon>Viridiplantae</taxon>
        <taxon>Streptophyta</taxon>
        <taxon>Embryophyta</taxon>
        <taxon>Tracheophyta</taxon>
        <taxon>Spermatophyta</taxon>
        <taxon>Magnoliopsida</taxon>
        <taxon>eudicotyledons</taxon>
        <taxon>Gunneridae</taxon>
        <taxon>Pentapetalae</taxon>
        <taxon>asterids</taxon>
        <taxon>lamiids</taxon>
        <taxon>Solanales</taxon>
        <taxon>Solanaceae</taxon>
        <taxon>Solanoideae</taxon>
        <taxon>Solaneae</taxon>
        <taxon>Solanum</taxon>
        <taxon>Solanum subgen. Lycopersicon</taxon>
    </lineage>
</organism>
<feature type="repeat" description="WD" evidence="3">
    <location>
        <begin position="156"/>
        <end position="197"/>
    </location>
</feature>
<keyword evidence="1 3" id="KW-0853">WD repeat</keyword>
<dbReference type="PANTHER" id="PTHR19855:SF19">
    <property type="entry name" value="OS04G0619700 PROTEIN"/>
    <property type="match status" value="1"/>
</dbReference>
<dbReference type="InterPro" id="IPR019775">
    <property type="entry name" value="WD40_repeat_CS"/>
</dbReference>